<evidence type="ECO:0000313" key="9">
    <source>
        <dbReference type="EMBL" id="KAE8077153.1"/>
    </source>
</evidence>
<proteinExistence type="predicted"/>
<gene>
    <name evidence="9" type="ORF">FH972_015744</name>
</gene>
<dbReference type="InterPro" id="IPR003657">
    <property type="entry name" value="WRKY_dom"/>
</dbReference>
<dbReference type="InterPro" id="IPR044810">
    <property type="entry name" value="WRKY_plant"/>
</dbReference>
<feature type="compositionally biased region" description="Polar residues" evidence="7">
    <location>
        <begin position="116"/>
        <end position="132"/>
    </location>
</feature>
<feature type="coiled-coil region" evidence="6">
    <location>
        <begin position="59"/>
        <end position="93"/>
    </location>
</feature>
<comment type="subcellular location">
    <subcellularLocation>
        <location evidence="1">Nucleus</location>
    </subcellularLocation>
</comment>
<name>A0A5N6RDR0_9ROSI</name>
<dbReference type="FunFam" id="2.20.25.80:FF:000002">
    <property type="entry name" value="probable WRKY transcription factor 31"/>
    <property type="match status" value="1"/>
</dbReference>
<dbReference type="Pfam" id="PF03106">
    <property type="entry name" value="WRKY"/>
    <property type="match status" value="1"/>
</dbReference>
<keyword evidence="6" id="KW-0175">Coiled coil</keyword>
<sequence length="473" mass="52148">MDAVIREFDFFSANHQDKKDAPSKVDAGSKELLGRNNVRQRCKIDEQPVIQLSTLRVKVEKIKEENRNLVGMLDRATKKYKDLERHLRLAMEQPAAAAHINNYLPKEERNEMDGLSQPSRQSIEPVPSTSMLDINEPSHSDDKTNERVASPEKNMMEAAISKEMDHHDHMTNIVGRKRMSRDDEGVGGVDYTSKGNQGAGAKNSEDNMPDVSSQKARVSIRARSDAPLMIDGCQWRKYGQKMAKGNPCPRAYYRCTMATGCPVRKQVQRCAEDMSILTTTYEGNHNHPLPPAATFMASTTSAAVSMLLSGSTTSNINDPSNSGLFPLMSKYPYTIATLSTSAPHPTITLDLTHTPNEHNMQLIQRPSFVPQQLPGHHHHHPLYMSSMPPTLFPEEKGKHQSMVDMVTAAIATDHNFTAALAAAASSIMRATQSNSHGGHHTTSSSSKMPAGLGPPTHHKDRSSLSTVISNGRK</sequence>
<dbReference type="GO" id="GO:0003700">
    <property type="term" value="F:DNA-binding transcription factor activity"/>
    <property type="evidence" value="ECO:0007669"/>
    <property type="project" value="InterPro"/>
</dbReference>
<feature type="region of interest" description="Disordered" evidence="7">
    <location>
        <begin position="109"/>
        <end position="150"/>
    </location>
</feature>
<dbReference type="SMART" id="SM00774">
    <property type="entry name" value="WRKY"/>
    <property type="match status" value="1"/>
</dbReference>
<dbReference type="SUPFAM" id="SSF118290">
    <property type="entry name" value="WRKY DNA-binding domain"/>
    <property type="match status" value="1"/>
</dbReference>
<dbReference type="PANTHER" id="PTHR31429:SF59">
    <property type="entry name" value="WRKY TRANSCRIPTION FACTOR 47-RELATED"/>
    <property type="match status" value="1"/>
</dbReference>
<dbReference type="PANTHER" id="PTHR31429">
    <property type="entry name" value="WRKY TRANSCRIPTION FACTOR 36-RELATED"/>
    <property type="match status" value="1"/>
</dbReference>
<dbReference type="InterPro" id="IPR036576">
    <property type="entry name" value="WRKY_dom_sf"/>
</dbReference>
<keyword evidence="2" id="KW-0805">Transcription regulation</keyword>
<dbReference type="Proteomes" id="UP000327013">
    <property type="component" value="Chromosome 6"/>
</dbReference>
<accession>A0A5N6RDR0</accession>
<evidence type="ECO:0000256" key="1">
    <source>
        <dbReference type="ARBA" id="ARBA00004123"/>
    </source>
</evidence>
<evidence type="ECO:0000256" key="2">
    <source>
        <dbReference type="ARBA" id="ARBA00023015"/>
    </source>
</evidence>
<keyword evidence="10" id="KW-1185">Reference proteome</keyword>
<keyword evidence="5" id="KW-0539">Nucleus</keyword>
<evidence type="ECO:0000256" key="4">
    <source>
        <dbReference type="ARBA" id="ARBA00023163"/>
    </source>
</evidence>
<feature type="compositionally biased region" description="Polar residues" evidence="7">
    <location>
        <begin position="463"/>
        <end position="473"/>
    </location>
</feature>
<evidence type="ECO:0000313" key="10">
    <source>
        <dbReference type="Proteomes" id="UP000327013"/>
    </source>
</evidence>
<dbReference type="GO" id="GO:0005634">
    <property type="term" value="C:nucleus"/>
    <property type="evidence" value="ECO:0007669"/>
    <property type="project" value="UniProtKB-SubCell"/>
</dbReference>
<feature type="region of interest" description="Disordered" evidence="7">
    <location>
        <begin position="180"/>
        <end position="211"/>
    </location>
</feature>
<keyword evidence="4" id="KW-0804">Transcription</keyword>
<feature type="region of interest" description="Disordered" evidence="7">
    <location>
        <begin position="430"/>
        <end position="473"/>
    </location>
</feature>
<evidence type="ECO:0000256" key="7">
    <source>
        <dbReference type="SAM" id="MobiDB-lite"/>
    </source>
</evidence>
<dbReference type="Gene3D" id="2.20.25.80">
    <property type="entry name" value="WRKY domain"/>
    <property type="match status" value="1"/>
</dbReference>
<organism evidence="9 10">
    <name type="scientific">Carpinus fangiana</name>
    <dbReference type="NCBI Taxonomy" id="176857"/>
    <lineage>
        <taxon>Eukaryota</taxon>
        <taxon>Viridiplantae</taxon>
        <taxon>Streptophyta</taxon>
        <taxon>Embryophyta</taxon>
        <taxon>Tracheophyta</taxon>
        <taxon>Spermatophyta</taxon>
        <taxon>Magnoliopsida</taxon>
        <taxon>eudicotyledons</taxon>
        <taxon>Gunneridae</taxon>
        <taxon>Pentapetalae</taxon>
        <taxon>rosids</taxon>
        <taxon>fabids</taxon>
        <taxon>Fagales</taxon>
        <taxon>Betulaceae</taxon>
        <taxon>Carpinus</taxon>
    </lineage>
</organism>
<evidence type="ECO:0000256" key="5">
    <source>
        <dbReference type="ARBA" id="ARBA00023242"/>
    </source>
</evidence>
<feature type="domain" description="WRKY" evidence="8">
    <location>
        <begin position="224"/>
        <end position="290"/>
    </location>
</feature>
<keyword evidence="3" id="KW-0238">DNA-binding</keyword>
<dbReference type="AlphaFoldDB" id="A0A5N6RDR0"/>
<reference evidence="9 10" key="1">
    <citation type="submission" date="2019-06" db="EMBL/GenBank/DDBJ databases">
        <title>A chromosomal-level reference genome of Carpinus fangiana (Coryloideae, Betulaceae).</title>
        <authorList>
            <person name="Yang X."/>
            <person name="Wang Z."/>
            <person name="Zhang L."/>
            <person name="Hao G."/>
            <person name="Liu J."/>
            <person name="Yang Y."/>
        </authorList>
    </citation>
    <scope>NUCLEOTIDE SEQUENCE [LARGE SCALE GENOMIC DNA]</scope>
    <source>
        <strain evidence="9">Cfa_2016G</strain>
        <tissue evidence="9">Leaf</tissue>
    </source>
</reference>
<evidence type="ECO:0000256" key="3">
    <source>
        <dbReference type="ARBA" id="ARBA00023125"/>
    </source>
</evidence>
<dbReference type="OrthoDB" id="2020995at2759"/>
<dbReference type="EMBL" id="CM017326">
    <property type="protein sequence ID" value="KAE8077153.1"/>
    <property type="molecule type" value="Genomic_DNA"/>
</dbReference>
<protein>
    <recommendedName>
        <fullName evidence="8">WRKY domain-containing protein</fullName>
    </recommendedName>
</protein>
<dbReference type="PROSITE" id="PS50811">
    <property type="entry name" value="WRKY"/>
    <property type="match status" value="1"/>
</dbReference>
<feature type="compositionally biased region" description="Basic and acidic residues" evidence="7">
    <location>
        <begin position="136"/>
        <end position="150"/>
    </location>
</feature>
<dbReference type="GO" id="GO:0043565">
    <property type="term" value="F:sequence-specific DNA binding"/>
    <property type="evidence" value="ECO:0007669"/>
    <property type="project" value="InterPro"/>
</dbReference>
<evidence type="ECO:0000256" key="6">
    <source>
        <dbReference type="SAM" id="Coils"/>
    </source>
</evidence>
<evidence type="ECO:0000259" key="8">
    <source>
        <dbReference type="PROSITE" id="PS50811"/>
    </source>
</evidence>